<organism evidence="1 2">
    <name type="scientific">Gallibacterium trehalosifermentans</name>
    <dbReference type="NCBI Taxonomy" id="516935"/>
    <lineage>
        <taxon>Bacteria</taxon>
        <taxon>Pseudomonadati</taxon>
        <taxon>Pseudomonadota</taxon>
        <taxon>Gammaproteobacteria</taxon>
        <taxon>Pasteurellales</taxon>
        <taxon>Pasteurellaceae</taxon>
        <taxon>Gallibacterium</taxon>
    </lineage>
</organism>
<name>A0ABV6H2Z4_9PAST</name>
<dbReference type="Proteomes" id="UP001589767">
    <property type="component" value="Unassembled WGS sequence"/>
</dbReference>
<gene>
    <name evidence="1" type="ORF">ACFFHK_09765</name>
</gene>
<evidence type="ECO:0000313" key="2">
    <source>
        <dbReference type="Proteomes" id="UP001589767"/>
    </source>
</evidence>
<protein>
    <submittedName>
        <fullName evidence="1">Replication initiation protein</fullName>
    </submittedName>
</protein>
<sequence length="72" mass="8300">AEYGNYAKDCLAILENFYSDLDAVTLEDLRNYCVFLETNASNRSKLGKKQDFIDELNKRGFKVINCELVKND</sequence>
<keyword evidence="2" id="KW-1185">Reference proteome</keyword>
<reference evidence="1 2" key="1">
    <citation type="submission" date="2024-09" db="EMBL/GenBank/DDBJ databases">
        <authorList>
            <person name="Sun Q."/>
            <person name="Mori K."/>
        </authorList>
    </citation>
    <scope>NUCLEOTIDE SEQUENCE [LARGE SCALE GENOMIC DNA]</scope>
    <source>
        <strain evidence="1 2">CCM 7539</strain>
    </source>
</reference>
<evidence type="ECO:0000313" key="1">
    <source>
        <dbReference type="EMBL" id="MFC0309979.1"/>
    </source>
</evidence>
<feature type="non-terminal residue" evidence="1">
    <location>
        <position position="1"/>
    </location>
</feature>
<comment type="caution">
    <text evidence="1">The sequence shown here is derived from an EMBL/GenBank/DDBJ whole genome shotgun (WGS) entry which is preliminary data.</text>
</comment>
<dbReference type="EMBL" id="JBHLWB010000014">
    <property type="protein sequence ID" value="MFC0309979.1"/>
    <property type="molecule type" value="Genomic_DNA"/>
</dbReference>
<accession>A0ABV6H2Z4</accession>
<proteinExistence type="predicted"/>